<feature type="compositionally biased region" description="Polar residues" evidence="1">
    <location>
        <begin position="168"/>
        <end position="193"/>
    </location>
</feature>
<dbReference type="InterPro" id="IPR028092">
    <property type="entry name" value="RD3"/>
</dbReference>
<comment type="caution">
    <text evidence="2">The sequence shown here is derived from an EMBL/GenBank/DDBJ whole genome shotgun (WGS) entry which is preliminary data.</text>
</comment>
<evidence type="ECO:0000313" key="2">
    <source>
        <dbReference type="EMBL" id="CAF1220158.1"/>
    </source>
</evidence>
<feature type="region of interest" description="Disordered" evidence="1">
    <location>
        <begin position="162"/>
        <end position="210"/>
    </location>
</feature>
<dbReference type="AlphaFoldDB" id="A0A814XT24"/>
<dbReference type="EMBL" id="CAJNOG010000397">
    <property type="protein sequence ID" value="CAF1220158.1"/>
    <property type="molecule type" value="Genomic_DNA"/>
</dbReference>
<name>A0A814XT24_9BILA</name>
<organism evidence="2 3">
    <name type="scientific">Adineta steineri</name>
    <dbReference type="NCBI Taxonomy" id="433720"/>
    <lineage>
        <taxon>Eukaryota</taxon>
        <taxon>Metazoa</taxon>
        <taxon>Spiralia</taxon>
        <taxon>Gnathifera</taxon>
        <taxon>Rotifera</taxon>
        <taxon>Eurotatoria</taxon>
        <taxon>Bdelloidea</taxon>
        <taxon>Adinetida</taxon>
        <taxon>Adinetidae</taxon>
        <taxon>Adineta</taxon>
    </lineage>
</organism>
<proteinExistence type="predicted"/>
<accession>A0A814XT24</accession>
<protein>
    <submittedName>
        <fullName evidence="2">Uncharacterized protein</fullName>
    </submittedName>
</protein>
<dbReference type="Pfam" id="PF14473">
    <property type="entry name" value="RD3"/>
    <property type="match status" value="1"/>
</dbReference>
<evidence type="ECO:0000256" key="1">
    <source>
        <dbReference type="SAM" id="MobiDB-lite"/>
    </source>
</evidence>
<reference evidence="2" key="1">
    <citation type="submission" date="2021-02" db="EMBL/GenBank/DDBJ databases">
        <authorList>
            <person name="Nowell W R."/>
        </authorList>
    </citation>
    <scope>NUCLEOTIDE SEQUENCE</scope>
</reference>
<sequence length="237" mass="26911">MAFSNLFRRHSTSIEAQAANYACMDENSTAETLLDELEMQCQNSLTLTSLRTKRNSEVLAHKSGLLASTYKPSSSSSKRRSSVDYSWLTPQNNLLQTPTELYHLSDIIKMELSELIHHVLPEDCSIVINNFRRNVRSQAQSTTPETIIALFRKTLSDYIDQKQKTRRSNSNSNEIVKSNEGNSSTSTSINQLVRNKRILPRRQSEEEQHSLAELAQISLTSRTNDLIDVKPRSNTHV</sequence>
<evidence type="ECO:0000313" key="3">
    <source>
        <dbReference type="Proteomes" id="UP000663845"/>
    </source>
</evidence>
<gene>
    <name evidence="2" type="ORF">JYZ213_LOCUS27956</name>
</gene>
<dbReference type="Proteomes" id="UP000663845">
    <property type="component" value="Unassembled WGS sequence"/>
</dbReference>